<dbReference type="EMBL" id="JAATWM020000033">
    <property type="protein sequence ID" value="KAF9873108.1"/>
    <property type="molecule type" value="Genomic_DNA"/>
</dbReference>
<feature type="region of interest" description="Disordered" evidence="1">
    <location>
        <begin position="61"/>
        <end position="81"/>
    </location>
</feature>
<dbReference type="AlphaFoldDB" id="A0A9P6HYD3"/>
<evidence type="ECO:0000313" key="4">
    <source>
        <dbReference type="Proteomes" id="UP000781932"/>
    </source>
</evidence>
<dbReference type="OrthoDB" id="5308957at2759"/>
<accession>A0A9P6HYD3</accession>
<proteinExistence type="predicted"/>
<sequence>MSDELTNSAGRIDGTGDPSLEYDDGGRLQNRRGGPAAAAVSVPPDAKYAVSFASAAQVEHGAQVVGRDDTAKAQQRSATAYEHTPEHVIKIMGEEHNFSATERQYKRRFLEWKWKKYNSKGLKSSQLRGEQRFPTIRVDLTYANQLDQQIYGLYSGLQNLLDGTSQLHNEASRSAELLCLPSSGTYSVSFFLLSIRLFQAGDLYNGMVAVQRACRSVDNILQKDGIMVFQSLILEIPFYLLATERPREMQFFAQYLSLILSMRKSTHPIAHLAKMIHQISTENPETLLHHLGKLYELTKENYQDIREDNDFDILNGRMDALSLRGSHEGPVIRRYESALDGFAVMLRRARAQPKESPTEAIGREFCRIATTTRVAPVPLDPMKAYEKFLERFLVGDDHPMFLLTQPDPWILEQYGETKYLMFLHQMQSDNVDSAIQYLRECTEALECAGAEMQPLNKYMRNYYVGKALGFRTELERLLVQYGQGGGAAEVTAYFEGSRPPQEFISSPRDVVELLP</sequence>
<reference evidence="3" key="2">
    <citation type="submission" date="2020-11" db="EMBL/GenBank/DDBJ databases">
        <title>Whole genome sequencing of Colletotrichum sp.</title>
        <authorList>
            <person name="Li H."/>
        </authorList>
    </citation>
    <scope>NUCLEOTIDE SEQUENCE</scope>
    <source>
        <strain evidence="3">CkLH20</strain>
    </source>
</reference>
<dbReference type="GeneID" id="62165060"/>
<feature type="domain" description="Clr5" evidence="2">
    <location>
        <begin position="83"/>
        <end position="116"/>
    </location>
</feature>
<keyword evidence="4" id="KW-1185">Reference proteome</keyword>
<evidence type="ECO:0000259" key="2">
    <source>
        <dbReference type="Pfam" id="PF14420"/>
    </source>
</evidence>
<dbReference type="RefSeq" id="XP_038742569.1">
    <property type="nucleotide sequence ID" value="XM_038891986.1"/>
</dbReference>
<name>A0A9P6HYD3_9PEZI</name>
<evidence type="ECO:0000313" key="3">
    <source>
        <dbReference type="EMBL" id="KAF9873108.1"/>
    </source>
</evidence>
<dbReference type="Proteomes" id="UP000781932">
    <property type="component" value="Unassembled WGS sequence"/>
</dbReference>
<gene>
    <name evidence="3" type="ORF">CkaCkLH20_09271</name>
</gene>
<dbReference type="InterPro" id="IPR025676">
    <property type="entry name" value="Clr5_dom"/>
</dbReference>
<evidence type="ECO:0000256" key="1">
    <source>
        <dbReference type="SAM" id="MobiDB-lite"/>
    </source>
</evidence>
<reference evidence="3" key="1">
    <citation type="submission" date="2020-03" db="EMBL/GenBank/DDBJ databases">
        <authorList>
            <person name="He L."/>
        </authorList>
    </citation>
    <scope>NUCLEOTIDE SEQUENCE</scope>
    <source>
        <strain evidence="3">CkLH20</strain>
    </source>
</reference>
<dbReference type="Pfam" id="PF14420">
    <property type="entry name" value="Clr5"/>
    <property type="match status" value="1"/>
</dbReference>
<feature type="region of interest" description="Disordered" evidence="1">
    <location>
        <begin position="1"/>
        <end position="39"/>
    </location>
</feature>
<organism evidence="3 4">
    <name type="scientific">Colletotrichum karsti</name>
    <dbReference type="NCBI Taxonomy" id="1095194"/>
    <lineage>
        <taxon>Eukaryota</taxon>
        <taxon>Fungi</taxon>
        <taxon>Dikarya</taxon>
        <taxon>Ascomycota</taxon>
        <taxon>Pezizomycotina</taxon>
        <taxon>Sordariomycetes</taxon>
        <taxon>Hypocreomycetidae</taxon>
        <taxon>Glomerellales</taxon>
        <taxon>Glomerellaceae</taxon>
        <taxon>Colletotrichum</taxon>
        <taxon>Colletotrichum boninense species complex</taxon>
    </lineage>
</organism>
<comment type="caution">
    <text evidence="3">The sequence shown here is derived from an EMBL/GenBank/DDBJ whole genome shotgun (WGS) entry which is preliminary data.</text>
</comment>
<protein>
    <recommendedName>
        <fullName evidence="2">Clr5 domain-containing protein</fullName>
    </recommendedName>
</protein>